<keyword evidence="2" id="KW-1185">Reference proteome</keyword>
<comment type="caution">
    <text evidence="1">The sequence shown here is derived from an EMBL/GenBank/DDBJ whole genome shotgun (WGS) entry which is preliminary data.</text>
</comment>
<evidence type="ECO:0000313" key="2">
    <source>
        <dbReference type="Proteomes" id="UP001148737"/>
    </source>
</evidence>
<evidence type="ECO:0000313" key="1">
    <source>
        <dbReference type="EMBL" id="KAJ3496167.1"/>
    </source>
</evidence>
<dbReference type="Proteomes" id="UP001148737">
    <property type="component" value="Unassembled WGS sequence"/>
</dbReference>
<organism evidence="1 2">
    <name type="scientific">Lecanicillium saksenae</name>
    <dbReference type="NCBI Taxonomy" id="468837"/>
    <lineage>
        <taxon>Eukaryota</taxon>
        <taxon>Fungi</taxon>
        <taxon>Dikarya</taxon>
        <taxon>Ascomycota</taxon>
        <taxon>Pezizomycotina</taxon>
        <taxon>Sordariomycetes</taxon>
        <taxon>Hypocreomycetidae</taxon>
        <taxon>Hypocreales</taxon>
        <taxon>Cordycipitaceae</taxon>
        <taxon>Lecanicillium</taxon>
    </lineage>
</organism>
<reference evidence="1" key="1">
    <citation type="submission" date="2022-07" db="EMBL/GenBank/DDBJ databases">
        <title>Genome Sequence of Lecanicillium saksenae.</title>
        <authorList>
            <person name="Buettner E."/>
        </authorList>
    </citation>
    <scope>NUCLEOTIDE SEQUENCE</scope>
    <source>
        <strain evidence="1">VT-O1</strain>
    </source>
</reference>
<gene>
    <name evidence="1" type="ORF">NLG97_g2856</name>
</gene>
<sequence length="1392" mass="153997">MTTASADSVLWPPLRSIYDLTLKFEETVLDLAPACLLIVLAPVAGFYYLQQPVHVRRSPLLWIKLLVATILIGVEIASLSFRATSHILITSTTLPAASVEVVAAVVLTAILYVEHRRAVRASALLGIYFFIGIVFDAVKCRTFFSRPGLAPAGALAAASCGLNFLLLILQEISKRGLLIDPELQESLGEEGTAGYWKRMFFVYLNPMFIAGFHNVLRLRDLGNIGPEFSSKLLHAKMKQHLQRVSWKSKNTLLRICFEAWLWLFLLVLIPRLCFTGFSFSQPFILRRVIDTLDGPELAGGERAFLLCATFLSFGGATLSKMAAAHLSYRIVTRLRGALVTHIADKNSRLPQSEAKKSAAMTLMSTDIDGIADGLPEIYELVMTSLEVALGIWFLSRFVGKSCFVILAPLIASTCATYFLGGLIGPAYGAWNESIEERVAKTSKIVSQLKAVKMFGLGPVISDYLQRLRQAEMVKSKKFRVLEAIASFPVVCAELITPVVVIAAALFWNTFDGKLSAATVFPSLSIIVLIKTPLGILLNAYPTITSMFGCFRRIQEFLQLPEREDSRTILASPGVVPLDEKADPVDPATWPAVEFAEAKIAPPGTNIPILRHVNFSIYPGSVTVAVGPNGAGKSLLLQSILGETSLIEGAIHIVNRLIAFCGQIFWLRNVSIRQNIIGHLPYDEELFRKVIWCCLLEEDLDALPEGENYIVGSGGCKLSGGQRQRIGIARALFARMSVIVLDDVFSSLDHKTATSILLRLCGRNGLLRELNTAVVLTSYLPECFDVADQLLVLDGKGNVKVEHNFHDESSREKLLSVMHGPNPTKSEGGPTAAPSAPQTFAEERAEMKIEDKESDVPPEGDPSLYWLFIDPIGKVRMALWCTAMFFCSAGEMFPDIYMRLWIERHPDDNTYFAGYAAIAVGGLLALRCYIQDMSLIARRLPVSLMRTFYVLFTALIQSGVVVSGTKYMAIGLPIIGFGVYFVQEFYLRTSRQMRGLDLESKSPLYTHFQETTEGLLYIRAFGWRLQTLEESFRLLDDSQKAFYYMYCIQQWLGLVLGLLITVIATILMTFVLFMRQSTSQTALGLAFLNLIFLAQTLEHFIMAWTSLETSVGALSRLRNFMEKTPQETDEGHLQVPENWPSLGNIELQGVTARYTTPSPDTERPAALKDMSLSIDGGQKVGLIGRTGSGKSSIFLALLGFLQCNGQILIDGIDISFIPLDVLRSRIVTISQDQIKLDDTVRTNLLPFTLNKSRAEMSEQEKEDAEKKDIKLRELLVRFGIWPQISTKGGLDALLDDVGYSHGEMQLFCLARGILRYEDTGSKVVLIDEATSSVEEERESAAQKIMRESFPDCTILIVGHRPSSIAGVDFTVEISAGKVAHIDQTMPSSEGWGQ</sequence>
<dbReference type="EMBL" id="JANAKD010000214">
    <property type="protein sequence ID" value="KAJ3496167.1"/>
    <property type="molecule type" value="Genomic_DNA"/>
</dbReference>
<name>A0ACC1R1H8_9HYPO</name>
<protein>
    <submittedName>
        <fullName evidence="1">Uncharacterized protein</fullName>
    </submittedName>
</protein>
<proteinExistence type="predicted"/>
<accession>A0ACC1R1H8</accession>